<gene>
    <name evidence="2" type="ORF">KDA27_28925</name>
</gene>
<evidence type="ECO:0000313" key="2">
    <source>
        <dbReference type="EMBL" id="MCA9759855.1"/>
    </source>
</evidence>
<proteinExistence type="predicted"/>
<reference evidence="2" key="2">
    <citation type="journal article" date="2021" name="Microbiome">
        <title>Successional dynamics and alternative stable states in a saline activated sludge microbial community over 9 years.</title>
        <authorList>
            <person name="Wang Y."/>
            <person name="Ye J."/>
            <person name="Ju F."/>
            <person name="Liu L."/>
            <person name="Boyd J.A."/>
            <person name="Deng Y."/>
            <person name="Parks D.H."/>
            <person name="Jiang X."/>
            <person name="Yin X."/>
            <person name="Woodcroft B.J."/>
            <person name="Tyson G.W."/>
            <person name="Hugenholtz P."/>
            <person name="Polz M.F."/>
            <person name="Zhang T."/>
        </authorList>
    </citation>
    <scope>NUCLEOTIDE SEQUENCE</scope>
    <source>
        <strain evidence="2">HKST-UBA02</strain>
    </source>
</reference>
<evidence type="ECO:0000259" key="1">
    <source>
        <dbReference type="PROSITE" id="PS50106"/>
    </source>
</evidence>
<feature type="domain" description="PDZ" evidence="1">
    <location>
        <begin position="28"/>
        <end position="99"/>
    </location>
</feature>
<dbReference type="EMBL" id="JAGQHS010000556">
    <property type="protein sequence ID" value="MCA9759855.1"/>
    <property type="molecule type" value="Genomic_DNA"/>
</dbReference>
<sequence length="126" mass="13330">MTSFSIFVLVIAVLGCAKDELYDIASDQVRLRVSLEGPDGLPVETNVAAVPYVNSGDGVVVSAVSVGGVAEFLLAPGDYTLQVDGGYVTRNGMVSTLRDLRVHHFEAGDDVSLEGTFSGLVLRLRD</sequence>
<dbReference type="Proteomes" id="UP000739538">
    <property type="component" value="Unassembled WGS sequence"/>
</dbReference>
<protein>
    <recommendedName>
        <fullName evidence="1">PDZ domain-containing protein</fullName>
    </recommendedName>
</protein>
<evidence type="ECO:0000313" key="3">
    <source>
        <dbReference type="Proteomes" id="UP000739538"/>
    </source>
</evidence>
<name>A0A956NMM6_UNCEI</name>
<accession>A0A956NMM6</accession>
<comment type="caution">
    <text evidence="2">The sequence shown here is derived from an EMBL/GenBank/DDBJ whole genome shotgun (WGS) entry which is preliminary data.</text>
</comment>
<dbReference type="InterPro" id="IPR001478">
    <property type="entry name" value="PDZ"/>
</dbReference>
<dbReference type="AlphaFoldDB" id="A0A956NMM6"/>
<feature type="non-terminal residue" evidence="2">
    <location>
        <position position="126"/>
    </location>
</feature>
<reference evidence="2" key="1">
    <citation type="submission" date="2020-04" db="EMBL/GenBank/DDBJ databases">
        <authorList>
            <person name="Zhang T."/>
        </authorList>
    </citation>
    <scope>NUCLEOTIDE SEQUENCE</scope>
    <source>
        <strain evidence="2">HKST-UBA02</strain>
    </source>
</reference>
<organism evidence="2 3">
    <name type="scientific">Eiseniibacteriota bacterium</name>
    <dbReference type="NCBI Taxonomy" id="2212470"/>
    <lineage>
        <taxon>Bacteria</taxon>
        <taxon>Candidatus Eiseniibacteriota</taxon>
    </lineage>
</organism>
<dbReference type="PROSITE" id="PS50106">
    <property type="entry name" value="PDZ"/>
    <property type="match status" value="1"/>
</dbReference>